<evidence type="ECO:0000313" key="3">
    <source>
        <dbReference type="Proteomes" id="UP000218542"/>
    </source>
</evidence>
<dbReference type="Pfam" id="PF13701">
    <property type="entry name" value="DDE_Tnp_1_4"/>
    <property type="match status" value="1"/>
</dbReference>
<comment type="caution">
    <text evidence="2">The sequence shown here is derived from an EMBL/GenBank/DDBJ whole genome shotgun (WGS) entry which is preliminary data.</text>
</comment>
<keyword evidence="3" id="KW-1185">Reference proteome</keyword>
<name>A0A286U318_9BACT</name>
<dbReference type="AlphaFoldDB" id="A0A286U318"/>
<gene>
    <name evidence="2" type="ORF">SCALIN_C34_0079</name>
</gene>
<accession>A0A286U318</accession>
<dbReference type="EMBL" id="BAOS01000034">
    <property type="protein sequence ID" value="GAX62528.1"/>
    <property type="molecule type" value="Genomic_DNA"/>
</dbReference>
<reference evidence="3" key="1">
    <citation type="journal article" date="2017" name="Environ. Microbiol. Rep.">
        <title>Genetic Diversity of Marine Anaerobic Ammonium-Oxidizing Bacteria as Revealed by Genomic and Proteomic Analyses of 'Candidatus Scalindua japonica'.</title>
        <authorList>
            <person name="Oshiki M."/>
            <person name="Mizuto K."/>
            <person name="Kimura Z."/>
            <person name="Kindaichi T."/>
            <person name="Satoh H."/>
            <person name="Okabe S."/>
        </authorList>
    </citation>
    <scope>NUCLEOTIDE SEQUENCE [LARGE SCALE GENOMIC DNA]</scope>
    <source>
        <strain evidence="3">husup-a2</strain>
    </source>
</reference>
<evidence type="ECO:0000259" key="1">
    <source>
        <dbReference type="Pfam" id="PF13701"/>
    </source>
</evidence>
<evidence type="ECO:0000313" key="2">
    <source>
        <dbReference type="EMBL" id="GAX62528.1"/>
    </source>
</evidence>
<sequence length="335" mass="39136">MFIWRLRRENPEVIDLTLDTMVMDNDEAQKRYGVQPTYKKVKGFQPLQAIWNGKIVDAVFRGGKKHSNCGNTVVNMMRDLVRLIREEYSETVTIIVRLDSGFFDEKILQACDNLGVGFICTGKMYKGVKEYVGVQLEDQWDVYSNRNQEWKYLEFGYRCDSWERFYRAIYTRLSHDGEQRLLDFARPDNVILTNIGVNPKVLANCSTQEEERRLLHTETIIESHHMRGADELPHRGLKDFGFEELPFKRFVPNSVVYYCMLISYFLFETYKEDVLDGVMPIGSYATTVRRKALDFAAKIIGTGRQLILKVTQAVMDNLHFDILWQRSQKPIPIII</sequence>
<dbReference type="NCBIfam" id="NF033539">
    <property type="entry name" value="transpos_IS1380"/>
    <property type="match status" value="1"/>
</dbReference>
<dbReference type="InterPro" id="IPR025668">
    <property type="entry name" value="Tnp_DDE_dom"/>
</dbReference>
<organism evidence="2 3">
    <name type="scientific">Candidatus Scalindua japonica</name>
    <dbReference type="NCBI Taxonomy" id="1284222"/>
    <lineage>
        <taxon>Bacteria</taxon>
        <taxon>Pseudomonadati</taxon>
        <taxon>Planctomycetota</taxon>
        <taxon>Candidatus Brocadiia</taxon>
        <taxon>Candidatus Brocadiales</taxon>
        <taxon>Candidatus Scalinduaceae</taxon>
        <taxon>Candidatus Scalindua</taxon>
    </lineage>
</organism>
<dbReference type="InterPro" id="IPR047960">
    <property type="entry name" value="Transpos_IS1380"/>
</dbReference>
<feature type="domain" description="Transposase DDE" evidence="1">
    <location>
        <begin position="34"/>
        <end position="320"/>
    </location>
</feature>
<dbReference type="Proteomes" id="UP000218542">
    <property type="component" value="Unassembled WGS sequence"/>
</dbReference>
<proteinExistence type="predicted"/>
<protein>
    <recommendedName>
        <fullName evidence="1">Transposase DDE domain-containing protein</fullName>
    </recommendedName>
</protein>